<proteinExistence type="predicted"/>
<keyword evidence="2" id="KW-1133">Transmembrane helix</keyword>
<dbReference type="EMBL" id="LDJJ01000049">
    <property type="protein sequence ID" value="KRG66160.1"/>
    <property type="molecule type" value="Genomic_DNA"/>
</dbReference>
<dbReference type="Proteomes" id="UP000051863">
    <property type="component" value="Unassembled WGS sequence"/>
</dbReference>
<evidence type="ECO:0008006" key="5">
    <source>
        <dbReference type="Google" id="ProtNLM"/>
    </source>
</evidence>
<feature type="region of interest" description="Disordered" evidence="1">
    <location>
        <begin position="56"/>
        <end position="81"/>
    </location>
</feature>
<keyword evidence="2" id="KW-0472">Membrane</keyword>
<sequence length="291" mass="30967">MHDQKDSGEQAPVRRPRSAARTAAPGSGMAALIKIGLAAVALLLLAYYFGNRKPSPAADTAAATPQTEATAPASAAASSDSLVIQGEKSTTMANIDDAHMSVQEGGSVLRIEGSVGRNFATQMKALLDANPSVRRIDITSGGGYANPGLEAARLINRNNLTVRVRSHCASMCVALWAAAGNRQLEADAVIGLHQWNPQCDARPDEAERKECHYQVQFATEHNSSYNAWLRAAGFNQRLLNLQSQTASEDIAVLLAPQLWENGVDFTAVDSEGNRMSRDAVTQQLASKAARG</sequence>
<evidence type="ECO:0000256" key="2">
    <source>
        <dbReference type="SAM" id="Phobius"/>
    </source>
</evidence>
<dbReference type="AlphaFoldDB" id="A0A0R0CA91"/>
<dbReference type="InterPro" id="IPR029045">
    <property type="entry name" value="ClpP/crotonase-like_dom_sf"/>
</dbReference>
<dbReference type="SUPFAM" id="SSF52096">
    <property type="entry name" value="ClpP/crotonase"/>
    <property type="match status" value="1"/>
</dbReference>
<organism evidence="3 4">
    <name type="scientific">Stenotrophomonas terrae</name>
    <dbReference type="NCBI Taxonomy" id="405446"/>
    <lineage>
        <taxon>Bacteria</taxon>
        <taxon>Pseudomonadati</taxon>
        <taxon>Pseudomonadota</taxon>
        <taxon>Gammaproteobacteria</taxon>
        <taxon>Lysobacterales</taxon>
        <taxon>Lysobacteraceae</taxon>
        <taxon>Stenotrophomonas</taxon>
    </lineage>
</organism>
<evidence type="ECO:0000256" key="1">
    <source>
        <dbReference type="SAM" id="MobiDB-lite"/>
    </source>
</evidence>
<dbReference type="OrthoDB" id="6008141at2"/>
<keyword evidence="2" id="KW-0812">Transmembrane</keyword>
<dbReference type="RefSeq" id="WP_057629420.1">
    <property type="nucleotide sequence ID" value="NZ_LDJJ01000049.1"/>
</dbReference>
<feature type="transmembrane region" description="Helical" evidence="2">
    <location>
        <begin position="31"/>
        <end position="50"/>
    </location>
</feature>
<reference evidence="3 4" key="1">
    <citation type="submission" date="2015-05" db="EMBL/GenBank/DDBJ databases">
        <title>Genome sequencing and analysis of members of genus Stenotrophomonas.</title>
        <authorList>
            <person name="Patil P.P."/>
            <person name="Midha S."/>
            <person name="Patil P.B."/>
        </authorList>
    </citation>
    <scope>NUCLEOTIDE SEQUENCE [LARGE SCALE GENOMIC DNA]</scope>
    <source>
        <strain evidence="3 4">DSM 18941</strain>
    </source>
</reference>
<dbReference type="PATRIC" id="fig|405446.3.peg.2444"/>
<name>A0A0R0CA91_9GAMM</name>
<comment type="caution">
    <text evidence="3">The sequence shown here is derived from an EMBL/GenBank/DDBJ whole genome shotgun (WGS) entry which is preliminary data.</text>
</comment>
<feature type="compositionally biased region" description="Low complexity" evidence="1">
    <location>
        <begin position="56"/>
        <end position="79"/>
    </location>
</feature>
<feature type="region of interest" description="Disordered" evidence="1">
    <location>
        <begin position="1"/>
        <end position="23"/>
    </location>
</feature>
<protein>
    <recommendedName>
        <fullName evidence="5">Clp protease</fullName>
    </recommendedName>
</protein>
<gene>
    <name evidence="3" type="ORF">ABB27_14145</name>
</gene>
<evidence type="ECO:0000313" key="4">
    <source>
        <dbReference type="Proteomes" id="UP000051863"/>
    </source>
</evidence>
<accession>A0A0R0CA91</accession>
<dbReference type="Gene3D" id="3.90.226.10">
    <property type="entry name" value="2-enoyl-CoA Hydratase, Chain A, domain 1"/>
    <property type="match status" value="1"/>
</dbReference>
<evidence type="ECO:0000313" key="3">
    <source>
        <dbReference type="EMBL" id="KRG66160.1"/>
    </source>
</evidence>
<keyword evidence="4" id="KW-1185">Reference proteome</keyword>